<proteinExistence type="predicted"/>
<evidence type="ECO:0000313" key="1">
    <source>
        <dbReference type="EMBL" id="ERL65336.1"/>
    </source>
</evidence>
<dbReference type="InterPro" id="IPR007487">
    <property type="entry name" value="ABC_transpt-TYRBP-like"/>
</dbReference>
<accession>U4TKI0</accession>
<name>U4TKI0_9LACO</name>
<dbReference type="HOGENOM" id="CLU_058196_1_0_9"/>
<evidence type="ECO:0008006" key="3">
    <source>
        <dbReference type="Google" id="ProtNLM"/>
    </source>
</evidence>
<organism evidence="1 2">
    <name type="scientific">Schleiferilactobacillus shenzhenensis LY-73</name>
    <dbReference type="NCBI Taxonomy" id="1231336"/>
    <lineage>
        <taxon>Bacteria</taxon>
        <taxon>Bacillati</taxon>
        <taxon>Bacillota</taxon>
        <taxon>Bacilli</taxon>
        <taxon>Lactobacillales</taxon>
        <taxon>Lactobacillaceae</taxon>
        <taxon>Schleiferilactobacillus</taxon>
    </lineage>
</organism>
<dbReference type="PROSITE" id="PS51257">
    <property type="entry name" value="PROKAR_LIPOPROTEIN"/>
    <property type="match status" value="1"/>
</dbReference>
<dbReference type="AlphaFoldDB" id="U4TKI0"/>
<dbReference type="CDD" id="cd06325">
    <property type="entry name" value="PBP1_ABC_unchar_transporter"/>
    <property type="match status" value="1"/>
</dbReference>
<sequence>MKQQREEIIMKKHTGLMLVLTIALAVLVSACGSKANSSASGKDAKVKIGILQLMDQSALDQARKGFIAELKKEGYTQGKNLTIDYVNAQNDQANLKSMSEKLAKDKNTVNVAIATPAAQALLQADKDTPQLFTAITDPVSAGLTTSMKKPSGNVTGTSDMVPVAGQIELLHKLFPKAKKIGLLYNAAEPNSVYSIKLAQAALKKLGLSADAKTVATTADVQQTMTALASQVDAIYMPADNVLTAAMATVGKVSADKKVPVIPATGPMVKLGGVATNGFSYTDLGAQTAKMAVKIIKGKKPQDLPVEMPQNVGLVVNDKMAKVFNIDPQKIVGTK</sequence>
<protein>
    <recommendedName>
        <fullName evidence="3">ABC transporter substrate-binding protein</fullName>
    </recommendedName>
</protein>
<reference evidence="2" key="1">
    <citation type="journal article" date="2013" name="Genome Announc.">
        <title>Whole-Genome Sequencing of Lactobacillus shenzhenensis Strain LY-73T.</title>
        <authorList>
            <person name="Lin Z."/>
            <person name="Liu Z."/>
            <person name="Yang R."/>
            <person name="Zou Y."/>
            <person name="Wan D."/>
            <person name="Chen J."/>
            <person name="Guo M."/>
            <person name="Zhao J."/>
            <person name="Fang C."/>
            <person name="Yang R."/>
            <person name="Liu F."/>
        </authorList>
    </citation>
    <scope>NUCLEOTIDE SEQUENCE [LARGE SCALE GENOMIC DNA]</scope>
    <source>
        <strain evidence="2">LY-73</strain>
    </source>
</reference>
<keyword evidence="2" id="KW-1185">Reference proteome</keyword>
<dbReference type="Pfam" id="PF04392">
    <property type="entry name" value="ABC_sub_bind"/>
    <property type="match status" value="1"/>
</dbReference>
<dbReference type="Gene3D" id="3.40.50.2300">
    <property type="match status" value="2"/>
</dbReference>
<evidence type="ECO:0000313" key="2">
    <source>
        <dbReference type="Proteomes" id="UP000030647"/>
    </source>
</evidence>
<dbReference type="PANTHER" id="PTHR35271">
    <property type="entry name" value="ABC TRANSPORTER, SUBSTRATE-BINDING LIPOPROTEIN-RELATED"/>
    <property type="match status" value="1"/>
</dbReference>
<dbReference type="EMBL" id="KI271587">
    <property type="protein sequence ID" value="ERL65336.1"/>
    <property type="molecule type" value="Genomic_DNA"/>
</dbReference>
<dbReference type="STRING" id="1231336.L248_2735"/>
<dbReference type="InterPro" id="IPR028082">
    <property type="entry name" value="Peripla_BP_I"/>
</dbReference>
<gene>
    <name evidence="1" type="ORF">L248_2735</name>
</gene>
<dbReference type="eggNOG" id="COG2984">
    <property type="taxonomic scope" value="Bacteria"/>
</dbReference>
<dbReference type="PANTHER" id="PTHR35271:SF1">
    <property type="entry name" value="ABC TRANSPORTER, SUBSTRATE-BINDING LIPOPROTEIN"/>
    <property type="match status" value="1"/>
</dbReference>
<dbReference type="Proteomes" id="UP000030647">
    <property type="component" value="Unassembled WGS sequence"/>
</dbReference>
<dbReference type="SUPFAM" id="SSF53822">
    <property type="entry name" value="Periplasmic binding protein-like I"/>
    <property type="match status" value="1"/>
</dbReference>